<evidence type="ECO:0000313" key="6">
    <source>
        <dbReference type="EMBL" id="TSJ76883.1"/>
    </source>
</evidence>
<dbReference type="PRINTS" id="PR00039">
    <property type="entry name" value="HTHLYSR"/>
</dbReference>
<evidence type="ECO:0000256" key="3">
    <source>
        <dbReference type="ARBA" id="ARBA00023125"/>
    </source>
</evidence>
<sequence length="91" mass="10074">MTTILDSRKLLAFITLARVGSFTLAAHELHLTQSAISHAIKSLEQDLECRLFDRLGRRVTLTDPGHHLLDHANKIIAEMQSARADLAAMGK</sequence>
<gene>
    <name evidence="6" type="ORF">FPL22_12255</name>
</gene>
<accession>A0A556QJQ3</accession>
<dbReference type="Proteomes" id="UP000315648">
    <property type="component" value="Unassembled WGS sequence"/>
</dbReference>
<dbReference type="GO" id="GO:0000976">
    <property type="term" value="F:transcription cis-regulatory region binding"/>
    <property type="evidence" value="ECO:0007669"/>
    <property type="project" value="TreeGrafter"/>
</dbReference>
<keyword evidence="7" id="KW-1185">Reference proteome</keyword>
<dbReference type="InterPro" id="IPR000847">
    <property type="entry name" value="LysR_HTH_N"/>
</dbReference>
<dbReference type="GO" id="GO:0003700">
    <property type="term" value="F:DNA-binding transcription factor activity"/>
    <property type="evidence" value="ECO:0007669"/>
    <property type="project" value="InterPro"/>
</dbReference>
<evidence type="ECO:0000259" key="5">
    <source>
        <dbReference type="PROSITE" id="PS50931"/>
    </source>
</evidence>
<dbReference type="Gene3D" id="1.10.10.10">
    <property type="entry name" value="Winged helix-like DNA-binding domain superfamily/Winged helix DNA-binding domain"/>
    <property type="match status" value="1"/>
</dbReference>
<dbReference type="FunFam" id="1.10.10.10:FF:000001">
    <property type="entry name" value="LysR family transcriptional regulator"/>
    <property type="match status" value="1"/>
</dbReference>
<name>A0A556QJQ3_9BACT</name>
<evidence type="ECO:0000256" key="1">
    <source>
        <dbReference type="ARBA" id="ARBA00009437"/>
    </source>
</evidence>
<dbReference type="PROSITE" id="PS50931">
    <property type="entry name" value="HTH_LYSR"/>
    <property type="match status" value="1"/>
</dbReference>
<keyword evidence="3" id="KW-0238">DNA-binding</keyword>
<keyword evidence="2" id="KW-0805">Transcription regulation</keyword>
<dbReference type="Pfam" id="PF00126">
    <property type="entry name" value="HTH_1"/>
    <property type="match status" value="1"/>
</dbReference>
<evidence type="ECO:0000313" key="7">
    <source>
        <dbReference type="Proteomes" id="UP000315648"/>
    </source>
</evidence>
<feature type="domain" description="HTH lysR-type" evidence="5">
    <location>
        <begin position="5"/>
        <end position="62"/>
    </location>
</feature>
<dbReference type="PANTHER" id="PTHR30126:SF39">
    <property type="entry name" value="HTH-TYPE TRANSCRIPTIONAL REGULATOR CYSL"/>
    <property type="match status" value="1"/>
</dbReference>
<dbReference type="OrthoDB" id="196624at2"/>
<dbReference type="RefSeq" id="WP_144230703.1">
    <property type="nucleotide sequence ID" value="NZ_CBCRVV010000017.1"/>
</dbReference>
<proteinExistence type="inferred from homology"/>
<evidence type="ECO:0000256" key="4">
    <source>
        <dbReference type="ARBA" id="ARBA00023163"/>
    </source>
</evidence>
<dbReference type="InterPro" id="IPR036388">
    <property type="entry name" value="WH-like_DNA-bd_sf"/>
</dbReference>
<dbReference type="AlphaFoldDB" id="A0A556QJQ3"/>
<organism evidence="6 7">
    <name type="scientific">Rariglobus hedericola</name>
    <dbReference type="NCBI Taxonomy" id="2597822"/>
    <lineage>
        <taxon>Bacteria</taxon>
        <taxon>Pseudomonadati</taxon>
        <taxon>Verrucomicrobiota</taxon>
        <taxon>Opitutia</taxon>
        <taxon>Opitutales</taxon>
        <taxon>Opitutaceae</taxon>
        <taxon>Rariglobus</taxon>
    </lineage>
</organism>
<protein>
    <submittedName>
        <fullName evidence="6">LysR family transcriptional regulator</fullName>
    </submittedName>
</protein>
<comment type="caution">
    <text evidence="6">The sequence shown here is derived from an EMBL/GenBank/DDBJ whole genome shotgun (WGS) entry which is preliminary data.</text>
</comment>
<dbReference type="InterPro" id="IPR036390">
    <property type="entry name" value="WH_DNA-bd_sf"/>
</dbReference>
<comment type="similarity">
    <text evidence="1">Belongs to the LysR transcriptional regulatory family.</text>
</comment>
<evidence type="ECO:0000256" key="2">
    <source>
        <dbReference type="ARBA" id="ARBA00023015"/>
    </source>
</evidence>
<dbReference type="EMBL" id="VMBG01000002">
    <property type="protein sequence ID" value="TSJ76883.1"/>
    <property type="molecule type" value="Genomic_DNA"/>
</dbReference>
<reference evidence="6 7" key="1">
    <citation type="submission" date="2019-07" db="EMBL/GenBank/DDBJ databases">
        <title>Description of 53C-WASEF.</title>
        <authorList>
            <person name="Pitt A."/>
            <person name="Hahn M.W."/>
        </authorList>
    </citation>
    <scope>NUCLEOTIDE SEQUENCE [LARGE SCALE GENOMIC DNA]</scope>
    <source>
        <strain evidence="6 7">53C-WASEF</strain>
    </source>
</reference>
<dbReference type="PANTHER" id="PTHR30126">
    <property type="entry name" value="HTH-TYPE TRANSCRIPTIONAL REGULATOR"/>
    <property type="match status" value="1"/>
</dbReference>
<dbReference type="SUPFAM" id="SSF46785">
    <property type="entry name" value="Winged helix' DNA-binding domain"/>
    <property type="match status" value="1"/>
</dbReference>
<keyword evidence="4" id="KW-0804">Transcription</keyword>